<protein>
    <submittedName>
        <fullName evidence="2">Uncharacterized protein</fullName>
    </submittedName>
</protein>
<organism evidence="2 3">
    <name type="scientific">Methylobacterium jeotgali</name>
    <dbReference type="NCBI Taxonomy" id="381630"/>
    <lineage>
        <taxon>Bacteria</taxon>
        <taxon>Pseudomonadati</taxon>
        <taxon>Pseudomonadota</taxon>
        <taxon>Alphaproteobacteria</taxon>
        <taxon>Hyphomicrobiales</taxon>
        <taxon>Methylobacteriaceae</taxon>
        <taxon>Methylobacterium</taxon>
    </lineage>
</organism>
<sequence length="77" mass="8117">MKAMILGLAAATLVGLAVPASAAPVAAAGGLVAPGNGIDTVQYRERRVVRGPRCRTVVTKRRGPFGRVVIDRRRTCF</sequence>
<keyword evidence="3" id="KW-1185">Reference proteome</keyword>
<proteinExistence type="predicted"/>
<dbReference type="EMBL" id="BPQR01000054">
    <property type="protein sequence ID" value="GJE07800.1"/>
    <property type="molecule type" value="Genomic_DNA"/>
</dbReference>
<accession>A0ABQ4SX56</accession>
<reference evidence="2" key="1">
    <citation type="journal article" date="2021" name="Front. Microbiol.">
        <title>Comprehensive Comparative Genomics and Phenotyping of Methylobacterium Species.</title>
        <authorList>
            <person name="Alessa O."/>
            <person name="Ogura Y."/>
            <person name="Fujitani Y."/>
            <person name="Takami H."/>
            <person name="Hayashi T."/>
            <person name="Sahin N."/>
            <person name="Tani A."/>
        </authorList>
    </citation>
    <scope>NUCLEOTIDE SEQUENCE</scope>
    <source>
        <strain evidence="2">LMG 23639</strain>
    </source>
</reference>
<feature type="chain" id="PRO_5045434857" evidence="1">
    <location>
        <begin position="23"/>
        <end position="77"/>
    </location>
</feature>
<dbReference type="Proteomes" id="UP001055102">
    <property type="component" value="Unassembled WGS sequence"/>
</dbReference>
<dbReference type="RefSeq" id="WP_238277155.1">
    <property type="nucleotide sequence ID" value="NZ_BPQR01000054.1"/>
</dbReference>
<name>A0ABQ4SX56_9HYPH</name>
<gene>
    <name evidence="2" type="ORF">AOPFMNJM_3130</name>
</gene>
<keyword evidence="1" id="KW-0732">Signal</keyword>
<evidence type="ECO:0000313" key="2">
    <source>
        <dbReference type="EMBL" id="GJE07800.1"/>
    </source>
</evidence>
<reference evidence="2" key="2">
    <citation type="submission" date="2021-08" db="EMBL/GenBank/DDBJ databases">
        <authorList>
            <person name="Tani A."/>
            <person name="Ola A."/>
            <person name="Ogura Y."/>
            <person name="Katsura K."/>
            <person name="Hayashi T."/>
        </authorList>
    </citation>
    <scope>NUCLEOTIDE SEQUENCE</scope>
    <source>
        <strain evidence="2">LMG 23639</strain>
    </source>
</reference>
<evidence type="ECO:0000256" key="1">
    <source>
        <dbReference type="SAM" id="SignalP"/>
    </source>
</evidence>
<comment type="caution">
    <text evidence="2">The sequence shown here is derived from an EMBL/GenBank/DDBJ whole genome shotgun (WGS) entry which is preliminary data.</text>
</comment>
<feature type="signal peptide" evidence="1">
    <location>
        <begin position="1"/>
        <end position="22"/>
    </location>
</feature>
<evidence type="ECO:0000313" key="3">
    <source>
        <dbReference type="Proteomes" id="UP001055102"/>
    </source>
</evidence>